<reference evidence="1" key="1">
    <citation type="submission" date="2020-09" db="EMBL/GenBank/DDBJ databases">
        <title>Draft Genome Sequence of Paenibacillus sp. WST5.</title>
        <authorList>
            <person name="Bao Z."/>
        </authorList>
    </citation>
    <scope>NUCLEOTIDE SEQUENCE</scope>
    <source>
        <strain evidence="1">WST5</strain>
    </source>
</reference>
<dbReference type="Proteomes" id="UP000650466">
    <property type="component" value="Unassembled WGS sequence"/>
</dbReference>
<proteinExistence type="predicted"/>
<evidence type="ECO:0000313" key="2">
    <source>
        <dbReference type="Proteomes" id="UP000650466"/>
    </source>
</evidence>
<name>A0A926KW48_9BACL</name>
<keyword evidence="2" id="KW-1185">Reference proteome</keyword>
<protein>
    <submittedName>
        <fullName evidence="1">Uncharacterized protein</fullName>
    </submittedName>
</protein>
<evidence type="ECO:0000313" key="1">
    <source>
        <dbReference type="EMBL" id="MBD0383976.1"/>
    </source>
</evidence>
<dbReference type="EMBL" id="JACVVD010000014">
    <property type="protein sequence ID" value="MBD0383976.1"/>
    <property type="molecule type" value="Genomic_DNA"/>
</dbReference>
<dbReference type="AlphaFoldDB" id="A0A926KW48"/>
<organism evidence="1 2">
    <name type="scientific">Paenibacillus sedimenti</name>
    <dbReference type="NCBI Taxonomy" id="2770274"/>
    <lineage>
        <taxon>Bacteria</taxon>
        <taxon>Bacillati</taxon>
        <taxon>Bacillota</taxon>
        <taxon>Bacilli</taxon>
        <taxon>Bacillales</taxon>
        <taxon>Paenibacillaceae</taxon>
        <taxon>Paenibacillus</taxon>
    </lineage>
</organism>
<sequence>MYPKVDFPKKVTEKWLNRAFAPLSDFLNRERPEDARSIMAYMMFMYNADQQFHYRNCITRDSIVLDQSGSLVACGEEALRYNFENEESIVVDRPSKEERFVHPNVTDWMEKSLNKRTEEKYGEEVCIFLQELWGPIVNFDFCNLKTGYPIKWAQMRYCLYLYPTDFPTKITILFVGNEIVERRCSYSQYSEYEKLVRKLSFEGWQVITVIREFLDRDLDQFRLYLSKTINLAEPRDYGDGHDIMYI</sequence>
<comment type="caution">
    <text evidence="1">The sequence shown here is derived from an EMBL/GenBank/DDBJ whole genome shotgun (WGS) entry which is preliminary data.</text>
</comment>
<gene>
    <name evidence="1" type="ORF">ICC18_28380</name>
</gene>
<dbReference type="RefSeq" id="WP_188177754.1">
    <property type="nucleotide sequence ID" value="NZ_JACVVD010000014.1"/>
</dbReference>
<accession>A0A926KW48</accession>